<gene>
    <name evidence="1" type="ORF">METZ01_LOCUS113255</name>
</gene>
<reference evidence="1" key="1">
    <citation type="submission" date="2018-05" db="EMBL/GenBank/DDBJ databases">
        <authorList>
            <person name="Lanie J.A."/>
            <person name="Ng W.-L."/>
            <person name="Kazmierczak K.M."/>
            <person name="Andrzejewski T.M."/>
            <person name="Davidsen T.M."/>
            <person name="Wayne K.J."/>
            <person name="Tettelin H."/>
            <person name="Glass J.I."/>
            <person name="Rusch D."/>
            <person name="Podicherti R."/>
            <person name="Tsui H.-C.T."/>
            <person name="Winkler M.E."/>
        </authorList>
    </citation>
    <scope>NUCLEOTIDE SEQUENCE</scope>
</reference>
<protein>
    <submittedName>
        <fullName evidence="1">Uncharacterized protein</fullName>
    </submittedName>
</protein>
<sequence length="35" mass="3786">MPDVAVLGVIEDLVTSCVSPASYNSRYAINNEGDW</sequence>
<evidence type="ECO:0000313" key="1">
    <source>
        <dbReference type="EMBL" id="SVA60401.1"/>
    </source>
</evidence>
<proteinExistence type="predicted"/>
<dbReference type="AlphaFoldDB" id="A0A381X7E3"/>
<organism evidence="1">
    <name type="scientific">marine metagenome</name>
    <dbReference type="NCBI Taxonomy" id="408172"/>
    <lineage>
        <taxon>unclassified sequences</taxon>
        <taxon>metagenomes</taxon>
        <taxon>ecological metagenomes</taxon>
    </lineage>
</organism>
<dbReference type="EMBL" id="UINC01014103">
    <property type="protein sequence ID" value="SVA60401.1"/>
    <property type="molecule type" value="Genomic_DNA"/>
</dbReference>
<accession>A0A381X7E3</accession>
<name>A0A381X7E3_9ZZZZ</name>